<gene>
    <name evidence="4" type="ORF">F2P47_12295</name>
</gene>
<dbReference type="RefSeq" id="WP_152216663.1">
    <property type="nucleotide sequence ID" value="NZ_WESC01000010.1"/>
</dbReference>
<evidence type="ECO:0000256" key="1">
    <source>
        <dbReference type="ARBA" id="ARBA00001946"/>
    </source>
</evidence>
<comment type="cofactor">
    <cofactor evidence="1">
        <name>Mg(2+)</name>
        <dbReference type="ChEBI" id="CHEBI:18420"/>
    </cofactor>
</comment>
<accession>A0A6N6VGR9</accession>
<sequence>MANLPAPLWKIIRPLTRIYYRLSRPLTFGVRGLVRDERGHVLLVRHSYVGGWYMPGGGVERSETVMTALTRELDEEAGILLRGRPRFVGLYANFREFKSDHVALFLVEHGSYDRVARTSFEIAEYDFFPPDALPEGTTPGTRARIREVLAGEDAPDLW</sequence>
<comment type="caution">
    <text evidence="4">The sequence shown here is derived from an EMBL/GenBank/DDBJ whole genome shotgun (WGS) entry which is preliminary data.</text>
</comment>
<dbReference type="PANTHER" id="PTHR43046">
    <property type="entry name" value="GDP-MANNOSE MANNOSYL HYDROLASE"/>
    <property type="match status" value="1"/>
</dbReference>
<feature type="domain" description="Nudix hydrolase" evidence="3">
    <location>
        <begin position="25"/>
        <end position="150"/>
    </location>
</feature>
<protein>
    <submittedName>
        <fullName evidence="4">NUDIX domain-containing protein</fullName>
    </submittedName>
</protein>
<dbReference type="PROSITE" id="PS51462">
    <property type="entry name" value="NUDIX"/>
    <property type="match status" value="1"/>
</dbReference>
<dbReference type="Gene3D" id="3.90.79.10">
    <property type="entry name" value="Nucleoside Triphosphate Pyrophosphohydrolase"/>
    <property type="match status" value="1"/>
</dbReference>
<evidence type="ECO:0000259" key="3">
    <source>
        <dbReference type="PROSITE" id="PS51462"/>
    </source>
</evidence>
<dbReference type="InterPro" id="IPR015797">
    <property type="entry name" value="NUDIX_hydrolase-like_dom_sf"/>
</dbReference>
<dbReference type="PROSITE" id="PS00893">
    <property type="entry name" value="NUDIX_BOX"/>
    <property type="match status" value="1"/>
</dbReference>
<dbReference type="SUPFAM" id="SSF55811">
    <property type="entry name" value="Nudix"/>
    <property type="match status" value="1"/>
</dbReference>
<dbReference type="InterPro" id="IPR020084">
    <property type="entry name" value="NUDIX_hydrolase_CS"/>
</dbReference>
<name>A0A6N6VGR9_9HYPH</name>
<keyword evidence="2" id="KW-0378">Hydrolase</keyword>
<dbReference type="Proteomes" id="UP000468901">
    <property type="component" value="Unassembled WGS sequence"/>
</dbReference>
<evidence type="ECO:0000313" key="5">
    <source>
        <dbReference type="Proteomes" id="UP000468901"/>
    </source>
</evidence>
<proteinExistence type="predicted"/>
<reference evidence="4 5" key="1">
    <citation type="submission" date="2019-09" db="EMBL/GenBank/DDBJ databases">
        <title>Parvibaculum sedimenti sp. nov., isolated from sediment.</title>
        <authorList>
            <person name="Wang Y."/>
        </authorList>
    </citation>
    <scope>NUCLEOTIDE SEQUENCE [LARGE SCALE GENOMIC DNA]</scope>
    <source>
        <strain evidence="4 5">HXT-9</strain>
    </source>
</reference>
<dbReference type="InterPro" id="IPR000086">
    <property type="entry name" value="NUDIX_hydrolase_dom"/>
</dbReference>
<keyword evidence="5" id="KW-1185">Reference proteome</keyword>
<organism evidence="4 5">
    <name type="scientific">Parvibaculum sedimenti</name>
    <dbReference type="NCBI Taxonomy" id="2608632"/>
    <lineage>
        <taxon>Bacteria</taxon>
        <taxon>Pseudomonadati</taxon>
        <taxon>Pseudomonadota</taxon>
        <taxon>Alphaproteobacteria</taxon>
        <taxon>Hyphomicrobiales</taxon>
        <taxon>Parvibaculaceae</taxon>
        <taxon>Parvibaculum</taxon>
    </lineage>
</organism>
<dbReference type="GO" id="GO:0016787">
    <property type="term" value="F:hydrolase activity"/>
    <property type="evidence" value="ECO:0007669"/>
    <property type="project" value="UniProtKB-KW"/>
</dbReference>
<evidence type="ECO:0000313" key="4">
    <source>
        <dbReference type="EMBL" id="KAB7739492.1"/>
    </source>
</evidence>
<dbReference type="AlphaFoldDB" id="A0A6N6VGR9"/>
<dbReference type="PANTHER" id="PTHR43046:SF14">
    <property type="entry name" value="MUTT_NUDIX FAMILY PROTEIN"/>
    <property type="match status" value="1"/>
</dbReference>
<evidence type="ECO:0000256" key="2">
    <source>
        <dbReference type="ARBA" id="ARBA00022801"/>
    </source>
</evidence>
<dbReference type="Pfam" id="PF00293">
    <property type="entry name" value="NUDIX"/>
    <property type="match status" value="1"/>
</dbReference>
<dbReference type="EMBL" id="WESC01000010">
    <property type="protein sequence ID" value="KAB7739492.1"/>
    <property type="molecule type" value="Genomic_DNA"/>
</dbReference>